<evidence type="ECO:0000313" key="2">
    <source>
        <dbReference type="Proteomes" id="UP000480185"/>
    </source>
</evidence>
<accession>A0A6G1X7P3</accession>
<dbReference type="EMBL" id="WJNH01000007">
    <property type="protein sequence ID" value="MRG87023.1"/>
    <property type="molecule type" value="Genomic_DNA"/>
</dbReference>
<dbReference type="RefSeq" id="WP_153728915.1">
    <property type="nucleotide sequence ID" value="NZ_WJNH01000007.1"/>
</dbReference>
<gene>
    <name evidence="1" type="ORF">GH754_11960</name>
</gene>
<protein>
    <submittedName>
        <fullName evidence="1">Uncharacterized protein</fullName>
    </submittedName>
</protein>
<organism evidence="1 2">
    <name type="scientific">Salinibacillus xinjiangensis</name>
    <dbReference type="NCBI Taxonomy" id="1229268"/>
    <lineage>
        <taxon>Bacteria</taxon>
        <taxon>Bacillati</taxon>
        <taxon>Bacillota</taxon>
        <taxon>Bacilli</taxon>
        <taxon>Bacillales</taxon>
        <taxon>Bacillaceae</taxon>
        <taxon>Salinibacillus</taxon>
    </lineage>
</organism>
<comment type="caution">
    <text evidence="1">The sequence shown here is derived from an EMBL/GenBank/DDBJ whole genome shotgun (WGS) entry which is preliminary data.</text>
</comment>
<sequence>MDLEQRYEQNLVKTHILNVAAQLENDAQYTKKKAVEELVEIVDMMEK</sequence>
<dbReference type="Proteomes" id="UP000480185">
    <property type="component" value="Unassembled WGS sequence"/>
</dbReference>
<dbReference type="AlphaFoldDB" id="A0A6G1X7P3"/>
<evidence type="ECO:0000313" key="1">
    <source>
        <dbReference type="EMBL" id="MRG87023.1"/>
    </source>
</evidence>
<name>A0A6G1X7P3_9BACI</name>
<keyword evidence="2" id="KW-1185">Reference proteome</keyword>
<proteinExistence type="predicted"/>
<reference evidence="1 2" key="1">
    <citation type="submission" date="2019-11" db="EMBL/GenBank/DDBJ databases">
        <authorList>
            <person name="Li J."/>
        </authorList>
    </citation>
    <scope>NUCLEOTIDE SEQUENCE [LARGE SCALE GENOMIC DNA]</scope>
    <source>
        <strain evidence="1 2">J4</strain>
    </source>
</reference>